<dbReference type="OrthoDB" id="4249752at2"/>
<dbReference type="PANTHER" id="PTHR33495:SF2">
    <property type="entry name" value="ANTI-SIGMA FACTOR ANTAGONIST TM_1081-RELATED"/>
    <property type="match status" value="1"/>
</dbReference>
<dbReference type="EMBL" id="CP012150">
    <property type="protein sequence ID" value="AKS31344.1"/>
    <property type="molecule type" value="Genomic_DNA"/>
</dbReference>
<dbReference type="RefSeq" id="WP_049743752.1">
    <property type="nucleotide sequence ID" value="NZ_CP012150.1"/>
</dbReference>
<dbReference type="InterPro" id="IPR003658">
    <property type="entry name" value="Anti-sigma_ant"/>
</dbReference>
<dbReference type="KEGG" id="mgo:AFA91_05000"/>
<evidence type="ECO:0000259" key="3">
    <source>
        <dbReference type="PROSITE" id="PS50801"/>
    </source>
</evidence>
<dbReference type="Pfam" id="PF01740">
    <property type="entry name" value="STAS"/>
    <property type="match status" value="1"/>
</dbReference>
<dbReference type="InterPro" id="IPR002645">
    <property type="entry name" value="STAS_dom"/>
</dbReference>
<evidence type="ECO:0000313" key="4">
    <source>
        <dbReference type="EMBL" id="AKS31344.1"/>
    </source>
</evidence>
<sequence length="117" mass="12618">MNLSLTTASETDHRSATVSVAGELDFMTTNTLVDYVSELLSTNQTLDDLRLDCADLTFCDSAGLSGLLNIHRQTSPAGIQLHLDRRPPHLERLLDITGILEFLTATPDTSADSASGE</sequence>
<accession>A0A0K0X1Q2</accession>
<organism evidence="4 5">
    <name type="scientific">Mycolicibacterium goodii</name>
    <name type="common">Mycobacterium goodii</name>
    <dbReference type="NCBI Taxonomy" id="134601"/>
    <lineage>
        <taxon>Bacteria</taxon>
        <taxon>Bacillati</taxon>
        <taxon>Actinomycetota</taxon>
        <taxon>Actinomycetes</taxon>
        <taxon>Mycobacteriales</taxon>
        <taxon>Mycobacteriaceae</taxon>
        <taxon>Mycolicibacterium</taxon>
    </lineage>
</organism>
<reference evidence="4 5" key="1">
    <citation type="submission" date="2015-07" db="EMBL/GenBank/DDBJ databases">
        <title>Complete genome sequence of Mycobacterium goodii X7B, a facultative thermophilic biodesulfurizing bacterium.</title>
        <authorList>
            <person name="Yu B."/>
            <person name="Li F."/>
            <person name="Xu P."/>
        </authorList>
    </citation>
    <scope>NUCLEOTIDE SEQUENCE [LARGE SCALE GENOMIC DNA]</scope>
    <source>
        <strain evidence="4 5">X7B</strain>
    </source>
</reference>
<feature type="domain" description="STAS" evidence="3">
    <location>
        <begin position="5"/>
        <end position="117"/>
    </location>
</feature>
<evidence type="ECO:0000313" key="5">
    <source>
        <dbReference type="Proteomes" id="UP000062255"/>
    </source>
</evidence>
<dbReference type="Proteomes" id="UP000062255">
    <property type="component" value="Chromosome"/>
</dbReference>
<dbReference type="AlphaFoldDB" id="A0A0K0X1Q2"/>
<evidence type="ECO:0000256" key="2">
    <source>
        <dbReference type="RuleBase" id="RU003749"/>
    </source>
</evidence>
<dbReference type="Gene3D" id="3.30.750.24">
    <property type="entry name" value="STAS domain"/>
    <property type="match status" value="1"/>
</dbReference>
<dbReference type="InterPro" id="IPR036513">
    <property type="entry name" value="STAS_dom_sf"/>
</dbReference>
<dbReference type="PANTHER" id="PTHR33495">
    <property type="entry name" value="ANTI-SIGMA FACTOR ANTAGONIST TM_1081-RELATED-RELATED"/>
    <property type="match status" value="1"/>
</dbReference>
<dbReference type="NCBIfam" id="TIGR00377">
    <property type="entry name" value="ant_ant_sig"/>
    <property type="match status" value="1"/>
</dbReference>
<dbReference type="STRING" id="134601.AFA91_05000"/>
<comment type="similarity">
    <text evidence="1 2">Belongs to the anti-sigma-factor antagonist family.</text>
</comment>
<dbReference type="GO" id="GO:0043856">
    <property type="term" value="F:anti-sigma factor antagonist activity"/>
    <property type="evidence" value="ECO:0007669"/>
    <property type="project" value="InterPro"/>
</dbReference>
<protein>
    <recommendedName>
        <fullName evidence="2">Anti-sigma factor antagonist</fullName>
    </recommendedName>
</protein>
<name>A0A0K0X1Q2_MYCGD</name>
<dbReference type="PROSITE" id="PS50801">
    <property type="entry name" value="STAS"/>
    <property type="match status" value="1"/>
</dbReference>
<dbReference type="CDD" id="cd07043">
    <property type="entry name" value="STAS_anti-anti-sigma_factors"/>
    <property type="match status" value="1"/>
</dbReference>
<evidence type="ECO:0000256" key="1">
    <source>
        <dbReference type="ARBA" id="ARBA00009013"/>
    </source>
</evidence>
<dbReference type="SUPFAM" id="SSF52091">
    <property type="entry name" value="SpoIIaa-like"/>
    <property type="match status" value="1"/>
</dbReference>
<gene>
    <name evidence="4" type="ORF">AFA91_05000</name>
</gene>
<dbReference type="PATRIC" id="fig|134601.6.peg.1035"/>
<proteinExistence type="inferred from homology"/>